<feature type="region of interest" description="Disordered" evidence="1">
    <location>
        <begin position="20"/>
        <end position="150"/>
    </location>
</feature>
<proteinExistence type="predicted"/>
<comment type="caution">
    <text evidence="2">The sequence shown here is derived from an EMBL/GenBank/DDBJ whole genome shotgun (WGS) entry which is preliminary data.</text>
</comment>
<feature type="compositionally biased region" description="Polar residues" evidence="1">
    <location>
        <begin position="338"/>
        <end position="370"/>
    </location>
</feature>
<dbReference type="VEuPathDB" id="FungiDB:EMCG_09012"/>
<feature type="region of interest" description="Disordered" evidence="1">
    <location>
        <begin position="194"/>
        <end position="656"/>
    </location>
</feature>
<feature type="compositionally biased region" description="Basic and acidic residues" evidence="1">
    <location>
        <begin position="130"/>
        <end position="150"/>
    </location>
</feature>
<reference evidence="2 3" key="1">
    <citation type="submission" date="2017-10" db="EMBL/GenBank/DDBJ databases">
        <title>Comparative genomics in systemic dimorphic fungi from Ajellomycetaceae.</title>
        <authorList>
            <person name="Munoz J.F."/>
            <person name="Mcewen J.G."/>
            <person name="Clay O.K."/>
            <person name="Cuomo C.A."/>
        </authorList>
    </citation>
    <scope>NUCLEOTIDE SEQUENCE [LARGE SCALE GENOMIC DNA]</scope>
    <source>
        <strain evidence="2 3">UAMH4076</strain>
    </source>
</reference>
<protein>
    <submittedName>
        <fullName evidence="2">Uncharacterized protein</fullName>
    </submittedName>
</protein>
<feature type="compositionally biased region" description="Basic and acidic residues" evidence="1">
    <location>
        <begin position="549"/>
        <end position="558"/>
    </location>
</feature>
<evidence type="ECO:0000313" key="3">
    <source>
        <dbReference type="Proteomes" id="UP000226031"/>
    </source>
</evidence>
<dbReference type="EMBL" id="PDND01000001">
    <property type="protein sequence ID" value="PGH37122.1"/>
    <property type="molecule type" value="Genomic_DNA"/>
</dbReference>
<feature type="compositionally biased region" description="Pro residues" evidence="1">
    <location>
        <begin position="299"/>
        <end position="312"/>
    </location>
</feature>
<feature type="compositionally biased region" description="Pro residues" evidence="1">
    <location>
        <begin position="214"/>
        <end position="226"/>
    </location>
</feature>
<feature type="compositionally biased region" description="Low complexity" evidence="1">
    <location>
        <begin position="61"/>
        <end position="71"/>
    </location>
</feature>
<feature type="compositionally biased region" description="Polar residues" evidence="1">
    <location>
        <begin position="594"/>
        <end position="603"/>
    </location>
</feature>
<feature type="compositionally biased region" description="Low complexity" evidence="1">
    <location>
        <begin position="424"/>
        <end position="445"/>
    </location>
</feature>
<feature type="compositionally biased region" description="Low complexity" evidence="1">
    <location>
        <begin position="376"/>
        <end position="391"/>
    </location>
</feature>
<evidence type="ECO:0000313" key="2">
    <source>
        <dbReference type="EMBL" id="PGH37122.1"/>
    </source>
</evidence>
<accession>A0A2B7ZVT9</accession>
<feature type="compositionally biased region" description="Pro residues" evidence="1">
    <location>
        <begin position="263"/>
        <end position="279"/>
    </location>
</feature>
<dbReference type="Proteomes" id="UP000226031">
    <property type="component" value="Unassembled WGS sequence"/>
</dbReference>
<feature type="compositionally biased region" description="Basic and acidic residues" evidence="1">
    <location>
        <begin position="637"/>
        <end position="650"/>
    </location>
</feature>
<sequence>MLLAVKPPLHNGILPPHEYAALPPLSPHHRHHHHHQHHSLALATRDTPRVSSPAPPPVSAPPALSAHSPTSDEAMDSSNRNLPPMSMTLAPPERGLPAMAPMNTSMSHLPAPPSQWQNTDEAMRQWLQTKAEEDRRKQEEERTRQEGYRLDQRKIEQSMLRESLKAGVPPYMVPLIFANMGGGGNLQWTQQYMSQMPGSSSQPPPPSQKASLTPPQPQPQQYPTPQQPQQQHHQHQRQQQQQQQHAPLQSQPAPSSSAHRHPPPPPPQTQPQSMPPPSQIPAAAQHVAPETPWDSRMIPPNPYAAQPPPPTVVGPSSQSTPSSPSSHVSYGRAPSLRLPNQPSGPPVSNASPLSRINTSEMHIQQPSNNAGPAVYTTTSPSASGPQQQSSSLAKSDSGAHPQSQRQPQSSPSICFHHWVPPGQSQPNTPSNKSPNNSPYSSNLNSHLRSEYQSSPRKRKAQFVHQPVPPPPRSDTVTSQPSPGRTPPRGNGRSGGHLRHQNQPQSQGLEPRHGDLLEPGRPGGQMHVTSLVRSGDEENGRSTSRGGSNSDRESKRERSSSGARFAGGRNGSSHGNYPGRSSRDDPQSGPGGVHEQSTSNNKGHSSFGAYGSSYGHTNESAGPPNSGPGADTNNYRSPSDRSPIHSREDHSQQSTTA</sequence>
<feature type="compositionally biased region" description="Low complexity" evidence="1">
    <location>
        <begin position="227"/>
        <end position="257"/>
    </location>
</feature>
<organism evidence="2 3">
    <name type="scientific">[Emmonsia] crescens</name>
    <dbReference type="NCBI Taxonomy" id="73230"/>
    <lineage>
        <taxon>Eukaryota</taxon>
        <taxon>Fungi</taxon>
        <taxon>Dikarya</taxon>
        <taxon>Ascomycota</taxon>
        <taxon>Pezizomycotina</taxon>
        <taxon>Eurotiomycetes</taxon>
        <taxon>Eurotiomycetidae</taxon>
        <taxon>Onygenales</taxon>
        <taxon>Ajellomycetaceae</taxon>
        <taxon>Emergomyces</taxon>
    </lineage>
</organism>
<dbReference type="STRING" id="73230.A0A2B7ZVT9"/>
<keyword evidence="3" id="KW-1185">Reference proteome</keyword>
<evidence type="ECO:0000256" key="1">
    <source>
        <dbReference type="SAM" id="MobiDB-lite"/>
    </source>
</evidence>
<name>A0A2B7ZVT9_9EURO</name>
<dbReference type="AlphaFoldDB" id="A0A2B7ZVT9"/>
<feature type="compositionally biased region" description="Low complexity" evidence="1">
    <location>
        <begin position="313"/>
        <end position="326"/>
    </location>
</feature>
<gene>
    <name evidence="2" type="ORF">GX50_00105</name>
</gene>
<feature type="compositionally biased region" description="Low complexity" evidence="1">
    <location>
        <begin position="401"/>
        <end position="412"/>
    </location>
</feature>
<feature type="compositionally biased region" description="Basic residues" evidence="1">
    <location>
        <begin position="27"/>
        <end position="38"/>
    </location>
</feature>